<accession>A0A0H3ZM75</accession>
<dbReference type="AlphaFoldDB" id="A0A0H3ZM75"/>
<proteinExistence type="predicted"/>
<organism evidence="1">
    <name type="scientific">Vibrio genomosp. F6</name>
    <dbReference type="NCBI Taxonomy" id="723172"/>
    <lineage>
        <taxon>Bacteria</taxon>
        <taxon>Pseudomonadati</taxon>
        <taxon>Pseudomonadota</taxon>
        <taxon>Gammaproteobacteria</taxon>
        <taxon>Vibrionales</taxon>
        <taxon>Vibrionaceae</taxon>
        <taxon>Vibrio</taxon>
    </lineage>
</organism>
<sequence>MELDLLQGFVYPYELITHYPLKLSLPQKLNKYETRSTVKSPWFFSSTALGNADL</sequence>
<protein>
    <submittedName>
        <fullName evidence="1">Uncharacterized protein</fullName>
    </submittedName>
</protein>
<reference evidence="1" key="1">
    <citation type="journal article" date="2015" name="MBio">
        <title>Eco-Evolutionary Dynamics of Episomes among Ecologically Cohesive Bacterial Populations.</title>
        <authorList>
            <person name="Xue H."/>
            <person name="Cordero O.X."/>
            <person name="Camas F.M."/>
            <person name="Trimble W."/>
            <person name="Meyer F."/>
            <person name="Guglielmini J."/>
            <person name="Rocha E.P."/>
            <person name="Polz M.F."/>
        </authorList>
    </citation>
    <scope>NUCLEOTIDE SEQUENCE</scope>
    <source>
        <strain evidence="1">FF_110</strain>
    </source>
</reference>
<name>A0A0H3ZM75_9VIBR</name>
<evidence type="ECO:0000313" key="1">
    <source>
        <dbReference type="EMBL" id="AKN37235.1"/>
    </source>
</evidence>
<dbReference type="EMBL" id="KP795527">
    <property type="protein sequence ID" value="AKN37235.1"/>
    <property type="molecule type" value="Genomic_DNA"/>
</dbReference>